<organism evidence="1 2">
    <name type="scientific">Pristionchus pacificus</name>
    <name type="common">Parasitic nematode worm</name>
    <dbReference type="NCBI Taxonomy" id="54126"/>
    <lineage>
        <taxon>Eukaryota</taxon>
        <taxon>Metazoa</taxon>
        <taxon>Ecdysozoa</taxon>
        <taxon>Nematoda</taxon>
        <taxon>Chromadorea</taxon>
        <taxon>Rhabditida</taxon>
        <taxon>Rhabditina</taxon>
        <taxon>Diplogasteromorpha</taxon>
        <taxon>Diplogasteroidea</taxon>
        <taxon>Neodiplogasteridae</taxon>
        <taxon>Pristionchus</taxon>
    </lineage>
</organism>
<dbReference type="InterPro" id="IPR002601">
    <property type="entry name" value="C6_domain"/>
</dbReference>
<reference evidence="1" key="2">
    <citation type="submission" date="2022-06" db="UniProtKB">
        <authorList>
            <consortium name="EnsemblMetazoa"/>
        </authorList>
    </citation>
    <scope>IDENTIFICATION</scope>
    <source>
        <strain evidence="1">PS312</strain>
    </source>
</reference>
<protein>
    <submittedName>
        <fullName evidence="1">C6 domain-containing protein</fullName>
    </submittedName>
</protein>
<keyword evidence="2" id="KW-1185">Reference proteome</keyword>
<reference evidence="2" key="1">
    <citation type="journal article" date="2008" name="Nat. Genet.">
        <title>The Pristionchus pacificus genome provides a unique perspective on nematode lifestyle and parasitism.</title>
        <authorList>
            <person name="Dieterich C."/>
            <person name="Clifton S.W."/>
            <person name="Schuster L.N."/>
            <person name="Chinwalla A."/>
            <person name="Delehaunty K."/>
            <person name="Dinkelacker I."/>
            <person name="Fulton L."/>
            <person name="Fulton R."/>
            <person name="Godfrey J."/>
            <person name="Minx P."/>
            <person name="Mitreva M."/>
            <person name="Roeseler W."/>
            <person name="Tian H."/>
            <person name="Witte H."/>
            <person name="Yang S.P."/>
            <person name="Wilson R.K."/>
            <person name="Sommer R.J."/>
        </authorList>
    </citation>
    <scope>NUCLEOTIDE SEQUENCE [LARGE SCALE GENOMIC DNA]</scope>
    <source>
        <strain evidence="2">PS312</strain>
    </source>
</reference>
<dbReference type="AlphaFoldDB" id="A0A2A6CPR8"/>
<sequence length="127" mass="13290">MQLALLLLASVTTLTLACIPTKTPSSGIPVPACKKCAKSLIAIDTTTAGTKPFDAEPTLDTSGACSKITYLCTGKWVAINTDEETIFDSPTFTAVSFTCNDGGVWQDVDDSVTPPIITIINTIGCVM</sequence>
<accession>A0A8R1YDN8</accession>
<dbReference type="EnsemblMetazoa" id="PPA09939.1">
    <property type="protein sequence ID" value="PPA09939.1"/>
    <property type="gene ID" value="WBGene00099493"/>
</dbReference>
<dbReference type="PANTHER" id="PTHR21629:SF5">
    <property type="entry name" value="C6 DOMAIN-CONTAINING PROTEIN"/>
    <property type="match status" value="1"/>
</dbReference>
<gene>
    <name evidence="1" type="primary">WBGene00099493</name>
</gene>
<dbReference type="PANTHER" id="PTHR21629">
    <property type="entry name" value="C6 DOMAIN-CONTAINING PROTEIN"/>
    <property type="match status" value="1"/>
</dbReference>
<name>A0A2A6CPR8_PRIPA</name>
<proteinExistence type="predicted"/>
<evidence type="ECO:0000313" key="1">
    <source>
        <dbReference type="EnsemblMetazoa" id="PPA09939.1"/>
    </source>
</evidence>
<dbReference type="Proteomes" id="UP000005239">
    <property type="component" value="Unassembled WGS sequence"/>
</dbReference>
<dbReference type="SMART" id="SM01048">
    <property type="entry name" value="C6"/>
    <property type="match status" value="1"/>
</dbReference>
<accession>A0A2A6CPR8</accession>
<evidence type="ECO:0000313" key="2">
    <source>
        <dbReference type="Proteomes" id="UP000005239"/>
    </source>
</evidence>